<sequence>MSALRPLYIAGRFLSRLPVPDPGPTQPSETGRSVPWYPVIGLLMGAVATLVAFVLVRATAPPDVAAALVLLVWVWSSGALHLDGLADSADAWIGGLGSRERTLDIMKDPRSGPAAVTVIVLTLLGKWAALKALLLTGTLWPLCLIPMLARAQVPLLLLTTPYARTQGLAADQFHYLPRRAAWVSVLAAGSAMLVFGGWIGLMLSLAALALYWQTRRAMLDRLAGFTGDTAGALVELTELLTLLLCALVMR</sequence>
<proteinExistence type="inferred from homology"/>
<dbReference type="HAMAP" id="MF_00719">
    <property type="entry name" value="CobS"/>
    <property type="match status" value="1"/>
</dbReference>
<evidence type="ECO:0000256" key="15">
    <source>
        <dbReference type="ARBA" id="ARBA00032605"/>
    </source>
</evidence>
<comment type="function">
    <text evidence="14 19">Joins adenosylcobinamide-GDP and alpha-ribazole to generate adenosylcobalamin (Ado-cobalamin). Also synthesizes adenosylcobalamin 5'-phosphate from adenosylcobinamide-GDP and alpha-ribazole 5'-phosphate.</text>
</comment>
<name>A0A1H3E9S9_ALLWA</name>
<dbReference type="GO" id="GO:0005886">
    <property type="term" value="C:plasma membrane"/>
    <property type="evidence" value="ECO:0007669"/>
    <property type="project" value="UniProtKB-SubCell"/>
</dbReference>
<keyword evidence="9 19" id="KW-0808">Transferase</keyword>
<comment type="catalytic activity">
    <reaction evidence="17 19">
        <text>alpha-ribazole + adenosylcob(III)inamide-GDP = adenosylcob(III)alamin + GMP + H(+)</text>
        <dbReference type="Rhea" id="RHEA:16049"/>
        <dbReference type="ChEBI" id="CHEBI:10329"/>
        <dbReference type="ChEBI" id="CHEBI:15378"/>
        <dbReference type="ChEBI" id="CHEBI:18408"/>
        <dbReference type="ChEBI" id="CHEBI:58115"/>
        <dbReference type="ChEBI" id="CHEBI:60487"/>
        <dbReference type="EC" id="2.7.8.26"/>
    </reaction>
</comment>
<dbReference type="PANTHER" id="PTHR34148">
    <property type="entry name" value="ADENOSYLCOBINAMIDE-GDP RIBAZOLETRANSFERASE"/>
    <property type="match status" value="1"/>
</dbReference>
<keyword evidence="8 19" id="KW-0169">Cobalamin biosynthesis</keyword>
<dbReference type="GO" id="GO:0008818">
    <property type="term" value="F:cobalamin 5'-phosphate synthase activity"/>
    <property type="evidence" value="ECO:0007669"/>
    <property type="project" value="UniProtKB-UniRule"/>
</dbReference>
<keyword evidence="21" id="KW-1185">Reference proteome</keyword>
<evidence type="ECO:0000256" key="9">
    <source>
        <dbReference type="ARBA" id="ARBA00022679"/>
    </source>
</evidence>
<evidence type="ECO:0000256" key="19">
    <source>
        <dbReference type="HAMAP-Rule" id="MF_00719"/>
    </source>
</evidence>
<evidence type="ECO:0000256" key="13">
    <source>
        <dbReference type="ARBA" id="ARBA00023136"/>
    </source>
</evidence>
<dbReference type="GO" id="GO:0009236">
    <property type="term" value="P:cobalamin biosynthetic process"/>
    <property type="evidence" value="ECO:0007669"/>
    <property type="project" value="UniProtKB-UniRule"/>
</dbReference>
<comment type="caution">
    <text evidence="19">Lacks conserved residue(s) required for the propagation of feature annotation.</text>
</comment>
<comment type="pathway">
    <text evidence="3 19">Cofactor biosynthesis; adenosylcobalamin biosynthesis; adenosylcobalamin from cob(II)yrinate a,c-diamide: step 7/7.</text>
</comment>
<dbReference type="AlphaFoldDB" id="A0A1H3E9S9"/>
<comment type="catalytic activity">
    <reaction evidence="18 19">
        <text>alpha-ribazole 5'-phosphate + adenosylcob(III)inamide-GDP = adenosylcob(III)alamin 5'-phosphate + GMP + H(+)</text>
        <dbReference type="Rhea" id="RHEA:23560"/>
        <dbReference type="ChEBI" id="CHEBI:15378"/>
        <dbReference type="ChEBI" id="CHEBI:57918"/>
        <dbReference type="ChEBI" id="CHEBI:58115"/>
        <dbReference type="ChEBI" id="CHEBI:60487"/>
        <dbReference type="ChEBI" id="CHEBI:60493"/>
        <dbReference type="EC" id="2.7.8.26"/>
    </reaction>
</comment>
<dbReference type="NCBIfam" id="NF001278">
    <property type="entry name" value="PRK00235.1-5"/>
    <property type="match status" value="1"/>
</dbReference>
<evidence type="ECO:0000256" key="6">
    <source>
        <dbReference type="ARBA" id="ARBA00015850"/>
    </source>
</evidence>
<reference evidence="21" key="1">
    <citation type="submission" date="2016-10" db="EMBL/GenBank/DDBJ databases">
        <authorList>
            <person name="Varghese N."/>
            <person name="Submissions S."/>
        </authorList>
    </citation>
    <scope>NUCLEOTIDE SEQUENCE [LARGE SCALE GENOMIC DNA]</scope>
    <source>
        <strain evidence="21">DSM 173</strain>
    </source>
</reference>
<evidence type="ECO:0000313" key="20">
    <source>
        <dbReference type="EMBL" id="SDX75503.1"/>
    </source>
</evidence>
<evidence type="ECO:0000256" key="10">
    <source>
        <dbReference type="ARBA" id="ARBA00022692"/>
    </source>
</evidence>
<organism evidence="20 21">
    <name type="scientific">Allochromatium warmingii</name>
    <name type="common">Chromatium warmingii</name>
    <dbReference type="NCBI Taxonomy" id="61595"/>
    <lineage>
        <taxon>Bacteria</taxon>
        <taxon>Pseudomonadati</taxon>
        <taxon>Pseudomonadota</taxon>
        <taxon>Gammaproteobacteria</taxon>
        <taxon>Chromatiales</taxon>
        <taxon>Chromatiaceae</taxon>
        <taxon>Allochromatium</taxon>
    </lineage>
</organism>
<evidence type="ECO:0000256" key="7">
    <source>
        <dbReference type="ARBA" id="ARBA00022475"/>
    </source>
</evidence>
<evidence type="ECO:0000256" key="8">
    <source>
        <dbReference type="ARBA" id="ARBA00022573"/>
    </source>
</evidence>
<dbReference type="Proteomes" id="UP000198672">
    <property type="component" value="Unassembled WGS sequence"/>
</dbReference>
<keyword evidence="11 19" id="KW-0460">Magnesium</keyword>
<comment type="subcellular location">
    <subcellularLocation>
        <location evidence="2 19">Cell membrane</location>
        <topology evidence="2 19">Multi-pass membrane protein</topology>
    </subcellularLocation>
</comment>
<feature type="transmembrane region" description="Helical" evidence="19">
    <location>
        <begin position="36"/>
        <end position="56"/>
    </location>
</feature>
<evidence type="ECO:0000256" key="12">
    <source>
        <dbReference type="ARBA" id="ARBA00022989"/>
    </source>
</evidence>
<dbReference type="InterPro" id="IPR003805">
    <property type="entry name" value="CobS"/>
</dbReference>
<keyword evidence="12 19" id="KW-1133">Transmembrane helix</keyword>
<comment type="similarity">
    <text evidence="4 19">Belongs to the CobS family.</text>
</comment>
<feature type="transmembrane region" description="Helical" evidence="19">
    <location>
        <begin position="180"/>
        <end position="212"/>
    </location>
</feature>
<dbReference type="PANTHER" id="PTHR34148:SF1">
    <property type="entry name" value="ADENOSYLCOBINAMIDE-GDP RIBAZOLETRANSFERASE"/>
    <property type="match status" value="1"/>
</dbReference>
<dbReference type="EC" id="2.7.8.26" evidence="5 19"/>
<evidence type="ECO:0000256" key="3">
    <source>
        <dbReference type="ARBA" id="ARBA00004663"/>
    </source>
</evidence>
<evidence type="ECO:0000256" key="16">
    <source>
        <dbReference type="ARBA" id="ARBA00032853"/>
    </source>
</evidence>
<keyword evidence="7 19" id="KW-1003">Cell membrane</keyword>
<keyword evidence="13 19" id="KW-0472">Membrane</keyword>
<protein>
    <recommendedName>
        <fullName evidence="6 19">Adenosylcobinamide-GDP ribazoletransferase</fullName>
        <ecNumber evidence="5 19">2.7.8.26</ecNumber>
    </recommendedName>
    <alternativeName>
        <fullName evidence="16 19">Cobalamin synthase</fullName>
    </alternativeName>
    <alternativeName>
        <fullName evidence="15 19">Cobalamin-5'-phosphate synthase</fullName>
    </alternativeName>
</protein>
<dbReference type="EMBL" id="FNOW01000012">
    <property type="protein sequence ID" value="SDX75503.1"/>
    <property type="molecule type" value="Genomic_DNA"/>
</dbReference>
<evidence type="ECO:0000256" key="14">
    <source>
        <dbReference type="ARBA" id="ARBA00025228"/>
    </source>
</evidence>
<dbReference type="RefSeq" id="WP_091332838.1">
    <property type="nucleotide sequence ID" value="NZ_FNOW01000012.1"/>
</dbReference>
<comment type="cofactor">
    <cofactor evidence="1 19">
        <name>Mg(2+)</name>
        <dbReference type="ChEBI" id="CHEBI:18420"/>
    </cofactor>
</comment>
<evidence type="ECO:0000256" key="17">
    <source>
        <dbReference type="ARBA" id="ARBA00048623"/>
    </source>
</evidence>
<evidence type="ECO:0000256" key="2">
    <source>
        <dbReference type="ARBA" id="ARBA00004651"/>
    </source>
</evidence>
<accession>A0A1H3E9S9</accession>
<dbReference type="OrthoDB" id="9794626at2"/>
<keyword evidence="10 19" id="KW-0812">Transmembrane</keyword>
<evidence type="ECO:0000256" key="1">
    <source>
        <dbReference type="ARBA" id="ARBA00001946"/>
    </source>
</evidence>
<evidence type="ECO:0000313" key="21">
    <source>
        <dbReference type="Proteomes" id="UP000198672"/>
    </source>
</evidence>
<evidence type="ECO:0000256" key="11">
    <source>
        <dbReference type="ARBA" id="ARBA00022842"/>
    </source>
</evidence>
<evidence type="ECO:0000256" key="4">
    <source>
        <dbReference type="ARBA" id="ARBA00010561"/>
    </source>
</evidence>
<evidence type="ECO:0000256" key="5">
    <source>
        <dbReference type="ARBA" id="ARBA00013200"/>
    </source>
</evidence>
<gene>
    <name evidence="19" type="primary">cobS</name>
    <name evidence="20" type="ORF">SAMN05421644_11212</name>
</gene>
<dbReference type="GO" id="GO:0051073">
    <property type="term" value="F:adenosylcobinamide-GDP ribazoletransferase activity"/>
    <property type="evidence" value="ECO:0007669"/>
    <property type="project" value="UniProtKB-UniRule"/>
</dbReference>
<evidence type="ECO:0000256" key="18">
    <source>
        <dbReference type="ARBA" id="ARBA00049504"/>
    </source>
</evidence>
<dbReference type="UniPathway" id="UPA00148">
    <property type="reaction ID" value="UER00238"/>
</dbReference>
<dbReference type="STRING" id="61595.SAMN05421644_11212"/>
<dbReference type="Pfam" id="PF02654">
    <property type="entry name" value="CobS"/>
    <property type="match status" value="1"/>
</dbReference>